<dbReference type="EMBL" id="GEBQ01003420">
    <property type="protein sequence ID" value="JAT36557.1"/>
    <property type="molecule type" value="Transcribed_RNA"/>
</dbReference>
<evidence type="ECO:0000256" key="1">
    <source>
        <dbReference type="SAM" id="MobiDB-lite"/>
    </source>
</evidence>
<feature type="compositionally biased region" description="Basic and acidic residues" evidence="1">
    <location>
        <begin position="18"/>
        <end position="31"/>
    </location>
</feature>
<proteinExistence type="predicted"/>
<evidence type="ECO:0000313" key="2">
    <source>
        <dbReference type="EMBL" id="JAT36557.1"/>
    </source>
</evidence>
<feature type="compositionally biased region" description="Polar residues" evidence="1">
    <location>
        <begin position="1"/>
        <end position="17"/>
    </location>
</feature>
<feature type="region of interest" description="Disordered" evidence="1">
    <location>
        <begin position="1"/>
        <end position="31"/>
    </location>
</feature>
<accession>A0A1B6MKP2</accession>
<dbReference type="AlphaFoldDB" id="A0A1B6MKP2"/>
<protein>
    <submittedName>
        <fullName evidence="2">Uncharacterized protein</fullName>
    </submittedName>
</protein>
<reference evidence="2" key="1">
    <citation type="submission" date="2015-11" db="EMBL/GenBank/DDBJ databases">
        <title>De novo transcriptome assembly of four potential Pierce s Disease insect vectors from Arizona vineyards.</title>
        <authorList>
            <person name="Tassone E.E."/>
        </authorList>
    </citation>
    <scope>NUCLEOTIDE SEQUENCE</scope>
</reference>
<feature type="region of interest" description="Disordered" evidence="1">
    <location>
        <begin position="107"/>
        <end position="154"/>
    </location>
</feature>
<name>A0A1B6MKP2_9HEMI</name>
<sequence>TASPTSRFTSTMATSTMNDRKMERPTMEKQGRAQRLAKQIEFLSLLEMFVYNRALFACCPHKVTEAVKRCRATEPSLLIEPGKPLRRTRRFLPQQLRQAVINSIINRKKNGDDDSCDDTGDDNSMGSGSPLLALPGKEASQESNSTIEPQPMDPEMRRSLEMIMNELTSIKREIEGLKSRRNSTIYQTIQDTEGRLFRA</sequence>
<gene>
    <name evidence="2" type="ORF">g.34136</name>
</gene>
<feature type="non-terminal residue" evidence="2">
    <location>
        <position position="1"/>
    </location>
</feature>
<organism evidence="2">
    <name type="scientific">Graphocephala atropunctata</name>
    <dbReference type="NCBI Taxonomy" id="36148"/>
    <lineage>
        <taxon>Eukaryota</taxon>
        <taxon>Metazoa</taxon>
        <taxon>Ecdysozoa</taxon>
        <taxon>Arthropoda</taxon>
        <taxon>Hexapoda</taxon>
        <taxon>Insecta</taxon>
        <taxon>Pterygota</taxon>
        <taxon>Neoptera</taxon>
        <taxon>Paraneoptera</taxon>
        <taxon>Hemiptera</taxon>
        <taxon>Auchenorrhyncha</taxon>
        <taxon>Membracoidea</taxon>
        <taxon>Cicadellidae</taxon>
        <taxon>Cicadellinae</taxon>
        <taxon>Cicadellini</taxon>
        <taxon>Graphocephala</taxon>
    </lineage>
</organism>